<evidence type="ECO:0000259" key="4">
    <source>
        <dbReference type="PROSITE" id="PS50102"/>
    </source>
</evidence>
<dbReference type="SMART" id="SM00360">
    <property type="entry name" value="RRM"/>
    <property type="match status" value="1"/>
</dbReference>
<dbReference type="Proteomes" id="UP000008711">
    <property type="component" value="Unassembled WGS sequence"/>
</dbReference>
<dbReference type="PANTHER" id="PTHR23295">
    <property type="entry name" value="NUCLEAR RECEPTOR COACTIVATOR 5-RELATED"/>
    <property type="match status" value="1"/>
</dbReference>
<dbReference type="InterPro" id="IPR035979">
    <property type="entry name" value="RBD_domain_sf"/>
</dbReference>
<evidence type="ECO:0000313" key="5">
    <source>
        <dbReference type="EMBL" id="EDV45424.2"/>
    </source>
</evidence>
<feature type="domain" description="RRM" evidence="4">
    <location>
        <begin position="20"/>
        <end position="89"/>
    </location>
</feature>
<keyword evidence="1 2" id="KW-0694">RNA-binding</keyword>
<evidence type="ECO:0000313" key="6">
    <source>
        <dbReference type="Proteomes" id="UP000008711"/>
    </source>
</evidence>
<evidence type="ECO:0000256" key="1">
    <source>
        <dbReference type="ARBA" id="ARBA00022884"/>
    </source>
</evidence>
<dbReference type="AlphaFoldDB" id="B3P9C8"/>
<dbReference type="Pfam" id="PF00076">
    <property type="entry name" value="RRM_1"/>
    <property type="match status" value="1"/>
</dbReference>
<dbReference type="PANTHER" id="PTHR23295:SF6">
    <property type="entry name" value="NEOSIN, ISOFORM A"/>
    <property type="match status" value="1"/>
</dbReference>
<reference evidence="5 6" key="2">
    <citation type="journal article" date="2008" name="Bioinformatics">
        <title>Assembly reconciliation.</title>
        <authorList>
            <person name="Zimin A.V."/>
            <person name="Smith D.R."/>
            <person name="Sutton G."/>
            <person name="Yorke J.A."/>
        </authorList>
    </citation>
    <scope>NUCLEOTIDE SEQUENCE [LARGE SCALE GENOMIC DNA]</scope>
    <source>
        <strain evidence="5 6">TSC#14021-0224.01</strain>
    </source>
</reference>
<feature type="non-terminal residue" evidence="5">
    <location>
        <position position="134"/>
    </location>
</feature>
<organism evidence="5 6">
    <name type="scientific">Drosophila erecta</name>
    <name type="common">Fruit fly</name>
    <dbReference type="NCBI Taxonomy" id="7220"/>
    <lineage>
        <taxon>Eukaryota</taxon>
        <taxon>Metazoa</taxon>
        <taxon>Ecdysozoa</taxon>
        <taxon>Arthropoda</taxon>
        <taxon>Hexapoda</taxon>
        <taxon>Insecta</taxon>
        <taxon>Pterygota</taxon>
        <taxon>Neoptera</taxon>
        <taxon>Endopterygota</taxon>
        <taxon>Diptera</taxon>
        <taxon>Brachycera</taxon>
        <taxon>Muscomorpha</taxon>
        <taxon>Ephydroidea</taxon>
        <taxon>Drosophilidae</taxon>
        <taxon>Drosophila</taxon>
        <taxon>Sophophora</taxon>
    </lineage>
</organism>
<dbReference type="KEGG" id="der:6555785"/>
<dbReference type="OrthoDB" id="1099063at2759"/>
<dbReference type="SUPFAM" id="SSF54928">
    <property type="entry name" value="RNA-binding domain, RBD"/>
    <property type="match status" value="1"/>
</dbReference>
<dbReference type="HOGENOM" id="CLU_116444_0_0_1"/>
<dbReference type="Gene3D" id="3.30.70.330">
    <property type="match status" value="1"/>
</dbReference>
<dbReference type="EMBL" id="CH954183">
    <property type="protein sequence ID" value="EDV45424.2"/>
    <property type="molecule type" value="Genomic_DNA"/>
</dbReference>
<sequence length="134" mass="14975">MAENDIAGIELTSGPTHLRSRIFVRNLPPCTRQELAMLCVPFGKILGSLVVQNHGFVQFERESEAKSAIEALNHATFQSKVILVSSASFRSLKAAHCMYSPSPKRRMLEWNEDDISTDEYESENDDEEDGEEAG</sequence>
<gene>
    <name evidence="5" type="primary">Dere\GG12822</name>
    <name evidence="5" type="synonym">dere_GLEANR_12876</name>
    <name evidence="5" type="synonym">GG12822</name>
    <name evidence="5" type="ORF">Dere_GG12822</name>
</gene>
<dbReference type="InterPro" id="IPR000504">
    <property type="entry name" value="RRM_dom"/>
</dbReference>
<evidence type="ECO:0000256" key="3">
    <source>
        <dbReference type="SAM" id="MobiDB-lite"/>
    </source>
</evidence>
<feature type="region of interest" description="Disordered" evidence="3">
    <location>
        <begin position="110"/>
        <end position="134"/>
    </location>
</feature>
<protein>
    <recommendedName>
        <fullName evidence="4">RRM domain-containing protein</fullName>
    </recommendedName>
</protein>
<reference evidence="5 6" key="1">
    <citation type="journal article" date="2007" name="Nature">
        <title>Evolution of genes and genomes on the Drosophila phylogeny.</title>
        <authorList>
            <consortium name="Drosophila 12 Genomes Consortium"/>
            <person name="Clark A.G."/>
            <person name="Eisen M.B."/>
            <person name="Smith D.R."/>
            <person name="Bergman C.M."/>
            <person name="Oliver B."/>
            <person name="Markow T.A."/>
            <person name="Kaufman T.C."/>
            <person name="Kellis M."/>
            <person name="Gelbart W."/>
            <person name="Iyer V.N."/>
            <person name="Pollard D.A."/>
            <person name="Sackton T.B."/>
            <person name="Larracuente A.M."/>
            <person name="Singh N.D."/>
            <person name="Abad J.P."/>
            <person name="Abt D.N."/>
            <person name="Adryan B."/>
            <person name="Aguade M."/>
            <person name="Akashi H."/>
            <person name="Anderson W.W."/>
            <person name="Aquadro C.F."/>
            <person name="Ardell D.H."/>
            <person name="Arguello R."/>
            <person name="Artieri C.G."/>
            <person name="Barbash D.A."/>
            <person name="Barker D."/>
            <person name="Barsanti P."/>
            <person name="Batterham P."/>
            <person name="Batzoglou S."/>
            <person name="Begun D."/>
            <person name="Bhutkar A."/>
            <person name="Blanco E."/>
            <person name="Bosak S.A."/>
            <person name="Bradley R.K."/>
            <person name="Brand A.D."/>
            <person name="Brent M.R."/>
            <person name="Brooks A.N."/>
            <person name="Brown R.H."/>
            <person name="Butlin R.K."/>
            <person name="Caggese C."/>
            <person name="Calvi B.R."/>
            <person name="Bernardo de Carvalho A."/>
            <person name="Caspi A."/>
            <person name="Castrezana S."/>
            <person name="Celniker S.E."/>
            <person name="Chang J.L."/>
            <person name="Chapple C."/>
            <person name="Chatterji S."/>
            <person name="Chinwalla A."/>
            <person name="Civetta A."/>
            <person name="Clifton S.W."/>
            <person name="Comeron J.M."/>
            <person name="Costello J.C."/>
            <person name="Coyne J.A."/>
            <person name="Daub J."/>
            <person name="David R.G."/>
            <person name="Delcher A.L."/>
            <person name="Delehaunty K."/>
            <person name="Do C.B."/>
            <person name="Ebling H."/>
            <person name="Edwards K."/>
            <person name="Eickbush T."/>
            <person name="Evans J.D."/>
            <person name="Filipski A."/>
            <person name="Findeiss S."/>
            <person name="Freyhult E."/>
            <person name="Fulton L."/>
            <person name="Fulton R."/>
            <person name="Garcia A.C."/>
            <person name="Gardiner A."/>
            <person name="Garfield D.A."/>
            <person name="Garvin B.E."/>
            <person name="Gibson G."/>
            <person name="Gilbert D."/>
            <person name="Gnerre S."/>
            <person name="Godfrey J."/>
            <person name="Good R."/>
            <person name="Gotea V."/>
            <person name="Gravely B."/>
            <person name="Greenberg A.J."/>
            <person name="Griffiths-Jones S."/>
            <person name="Gross S."/>
            <person name="Guigo R."/>
            <person name="Gustafson E.A."/>
            <person name="Haerty W."/>
            <person name="Hahn M.W."/>
            <person name="Halligan D.L."/>
            <person name="Halpern A.L."/>
            <person name="Halter G.M."/>
            <person name="Han M.V."/>
            <person name="Heger A."/>
            <person name="Hillier L."/>
            <person name="Hinrichs A.S."/>
            <person name="Holmes I."/>
            <person name="Hoskins R.A."/>
            <person name="Hubisz M.J."/>
            <person name="Hultmark D."/>
            <person name="Huntley M.A."/>
            <person name="Jaffe D.B."/>
            <person name="Jagadeeshan S."/>
            <person name="Jeck W.R."/>
            <person name="Johnson J."/>
            <person name="Jones C.D."/>
            <person name="Jordan W.C."/>
            <person name="Karpen G.H."/>
            <person name="Kataoka E."/>
            <person name="Keightley P.D."/>
            <person name="Kheradpour P."/>
            <person name="Kirkness E.F."/>
            <person name="Koerich L.B."/>
            <person name="Kristiansen K."/>
            <person name="Kudrna D."/>
            <person name="Kulathinal R.J."/>
            <person name="Kumar S."/>
            <person name="Kwok R."/>
            <person name="Lander E."/>
            <person name="Langley C.H."/>
            <person name="Lapoint R."/>
            <person name="Lazzaro B.P."/>
            <person name="Lee S.J."/>
            <person name="Levesque L."/>
            <person name="Li R."/>
            <person name="Lin C.F."/>
            <person name="Lin M.F."/>
            <person name="Lindblad-Toh K."/>
            <person name="Llopart A."/>
            <person name="Long M."/>
            <person name="Low L."/>
            <person name="Lozovsky E."/>
            <person name="Lu J."/>
            <person name="Luo M."/>
            <person name="Machado C.A."/>
            <person name="Makalowski W."/>
            <person name="Marzo M."/>
            <person name="Matsuda M."/>
            <person name="Matzkin L."/>
            <person name="McAllister B."/>
            <person name="McBride C.S."/>
            <person name="McKernan B."/>
            <person name="McKernan K."/>
            <person name="Mendez-Lago M."/>
            <person name="Minx P."/>
            <person name="Mollenhauer M.U."/>
            <person name="Montooth K."/>
            <person name="Mount S.M."/>
            <person name="Mu X."/>
            <person name="Myers E."/>
            <person name="Negre B."/>
            <person name="Newfeld S."/>
            <person name="Nielsen R."/>
            <person name="Noor M.A."/>
            <person name="O'Grady P."/>
            <person name="Pachter L."/>
            <person name="Papaceit M."/>
            <person name="Parisi M.J."/>
            <person name="Parisi M."/>
            <person name="Parts L."/>
            <person name="Pedersen J.S."/>
            <person name="Pesole G."/>
            <person name="Phillippy A.M."/>
            <person name="Ponting C.P."/>
            <person name="Pop M."/>
            <person name="Porcelli D."/>
            <person name="Powell J.R."/>
            <person name="Prohaska S."/>
            <person name="Pruitt K."/>
            <person name="Puig M."/>
            <person name="Quesneville H."/>
            <person name="Ram K.R."/>
            <person name="Rand D."/>
            <person name="Rasmussen M.D."/>
            <person name="Reed L.K."/>
            <person name="Reenan R."/>
            <person name="Reily A."/>
            <person name="Remington K.A."/>
            <person name="Rieger T.T."/>
            <person name="Ritchie M.G."/>
            <person name="Robin C."/>
            <person name="Rogers Y.H."/>
            <person name="Rohde C."/>
            <person name="Rozas J."/>
            <person name="Rubenfield M.J."/>
            <person name="Ruiz A."/>
            <person name="Russo S."/>
            <person name="Salzberg S.L."/>
            <person name="Sanchez-Gracia A."/>
            <person name="Saranga D.J."/>
            <person name="Sato H."/>
            <person name="Schaeffer S.W."/>
            <person name="Schatz M.C."/>
            <person name="Schlenke T."/>
            <person name="Schwartz R."/>
            <person name="Segarra C."/>
            <person name="Singh R.S."/>
            <person name="Sirot L."/>
            <person name="Sirota M."/>
            <person name="Sisneros N.B."/>
            <person name="Smith C.D."/>
            <person name="Smith T.F."/>
            <person name="Spieth J."/>
            <person name="Stage D.E."/>
            <person name="Stark A."/>
            <person name="Stephan W."/>
            <person name="Strausberg R.L."/>
            <person name="Strempel S."/>
            <person name="Sturgill D."/>
            <person name="Sutton G."/>
            <person name="Sutton G.G."/>
            <person name="Tao W."/>
            <person name="Teichmann S."/>
            <person name="Tobari Y.N."/>
            <person name="Tomimura Y."/>
            <person name="Tsolas J.M."/>
            <person name="Valente V.L."/>
            <person name="Venter E."/>
            <person name="Venter J.C."/>
            <person name="Vicario S."/>
            <person name="Vieira F.G."/>
            <person name="Vilella A.J."/>
            <person name="Villasante A."/>
            <person name="Walenz B."/>
            <person name="Wang J."/>
            <person name="Wasserman M."/>
            <person name="Watts T."/>
            <person name="Wilson D."/>
            <person name="Wilson R.K."/>
            <person name="Wing R.A."/>
            <person name="Wolfner M.F."/>
            <person name="Wong A."/>
            <person name="Wong G.K."/>
            <person name="Wu C.I."/>
            <person name="Wu G."/>
            <person name="Yamamoto D."/>
            <person name="Yang H.P."/>
            <person name="Yang S.P."/>
            <person name="Yorke J.A."/>
            <person name="Yoshida K."/>
            <person name="Zdobnov E."/>
            <person name="Zhang P."/>
            <person name="Zhang Y."/>
            <person name="Zimin A.V."/>
            <person name="Baldwin J."/>
            <person name="Abdouelleil A."/>
            <person name="Abdulkadir J."/>
            <person name="Abebe A."/>
            <person name="Abera B."/>
            <person name="Abreu J."/>
            <person name="Acer S.C."/>
            <person name="Aftuck L."/>
            <person name="Alexander A."/>
            <person name="An P."/>
            <person name="Anderson E."/>
            <person name="Anderson S."/>
            <person name="Arachi H."/>
            <person name="Azer M."/>
            <person name="Bachantsang P."/>
            <person name="Barry A."/>
            <person name="Bayul T."/>
            <person name="Berlin A."/>
            <person name="Bessette D."/>
            <person name="Bloom T."/>
            <person name="Blye J."/>
            <person name="Boguslavskiy L."/>
            <person name="Bonnet C."/>
            <person name="Boukhgalter B."/>
            <person name="Bourzgui I."/>
            <person name="Brown A."/>
            <person name="Cahill P."/>
            <person name="Channer S."/>
            <person name="Cheshatsang Y."/>
            <person name="Chuda L."/>
            <person name="Citroen M."/>
            <person name="Collymore A."/>
            <person name="Cooke P."/>
            <person name="Costello M."/>
            <person name="D'Aco K."/>
            <person name="Daza R."/>
            <person name="De Haan G."/>
            <person name="DeGray S."/>
            <person name="DeMaso C."/>
            <person name="Dhargay N."/>
            <person name="Dooley K."/>
            <person name="Dooley E."/>
            <person name="Doricent M."/>
            <person name="Dorje P."/>
            <person name="Dorjee K."/>
            <person name="Dupes A."/>
            <person name="Elong R."/>
            <person name="Falk J."/>
            <person name="Farina A."/>
            <person name="Faro S."/>
            <person name="Ferguson D."/>
            <person name="Fisher S."/>
            <person name="Foley C.D."/>
            <person name="Franke A."/>
            <person name="Friedrich D."/>
            <person name="Gadbois L."/>
            <person name="Gearin G."/>
            <person name="Gearin C.R."/>
            <person name="Giannoukos G."/>
            <person name="Goode T."/>
            <person name="Graham J."/>
            <person name="Grandbois E."/>
            <person name="Grewal S."/>
            <person name="Gyaltsen K."/>
            <person name="Hafez N."/>
            <person name="Hagos B."/>
            <person name="Hall J."/>
            <person name="Henson C."/>
            <person name="Hollinger A."/>
            <person name="Honan T."/>
            <person name="Huard M.D."/>
            <person name="Hughes L."/>
            <person name="Hurhula B."/>
            <person name="Husby M.E."/>
            <person name="Kamat A."/>
            <person name="Kanga B."/>
            <person name="Kashin S."/>
            <person name="Khazanovich D."/>
            <person name="Kisner P."/>
            <person name="Lance K."/>
            <person name="Lara M."/>
            <person name="Lee W."/>
            <person name="Lennon N."/>
            <person name="Letendre F."/>
            <person name="LeVine R."/>
            <person name="Lipovsky A."/>
            <person name="Liu X."/>
            <person name="Liu J."/>
            <person name="Liu S."/>
            <person name="Lokyitsang T."/>
            <person name="Lokyitsang Y."/>
            <person name="Lubonja R."/>
            <person name="Lui A."/>
            <person name="MacDonald P."/>
            <person name="Magnisalis V."/>
            <person name="Maru K."/>
            <person name="Matthews C."/>
            <person name="McCusker W."/>
            <person name="McDonough S."/>
            <person name="Mehta T."/>
            <person name="Meldrim J."/>
            <person name="Meneus L."/>
            <person name="Mihai O."/>
            <person name="Mihalev A."/>
            <person name="Mihova T."/>
            <person name="Mittelman R."/>
            <person name="Mlenga V."/>
            <person name="Montmayeur A."/>
            <person name="Mulrain L."/>
            <person name="Navidi A."/>
            <person name="Naylor J."/>
            <person name="Negash T."/>
            <person name="Nguyen T."/>
            <person name="Nguyen N."/>
            <person name="Nicol R."/>
            <person name="Norbu C."/>
            <person name="Norbu N."/>
            <person name="Novod N."/>
            <person name="O'Neill B."/>
            <person name="Osman S."/>
            <person name="Markiewicz E."/>
            <person name="Oyono O.L."/>
            <person name="Patti C."/>
            <person name="Phunkhang P."/>
            <person name="Pierre F."/>
            <person name="Priest M."/>
            <person name="Raghuraman S."/>
            <person name="Rege F."/>
            <person name="Reyes R."/>
            <person name="Rise C."/>
            <person name="Rogov P."/>
            <person name="Ross K."/>
            <person name="Ryan E."/>
            <person name="Settipalli S."/>
            <person name="Shea T."/>
            <person name="Sherpa N."/>
            <person name="Shi L."/>
            <person name="Shih D."/>
            <person name="Sparrow T."/>
            <person name="Spaulding J."/>
            <person name="Stalker J."/>
            <person name="Stange-Thomann N."/>
            <person name="Stavropoulos S."/>
            <person name="Stone C."/>
            <person name="Strader C."/>
            <person name="Tesfaye S."/>
            <person name="Thomson T."/>
            <person name="Thoulutsang Y."/>
            <person name="Thoulutsang D."/>
            <person name="Topham K."/>
            <person name="Topping I."/>
            <person name="Tsamla T."/>
            <person name="Vassiliev H."/>
            <person name="Vo A."/>
            <person name="Wangchuk T."/>
            <person name="Wangdi T."/>
            <person name="Weiand M."/>
            <person name="Wilkinson J."/>
            <person name="Wilson A."/>
            <person name="Yadav S."/>
            <person name="Young G."/>
            <person name="Yu Q."/>
            <person name="Zembek L."/>
            <person name="Zhong D."/>
            <person name="Zimmer A."/>
            <person name="Zwirko Z."/>
            <person name="Jaffe D.B."/>
            <person name="Alvarez P."/>
            <person name="Brockman W."/>
            <person name="Butler J."/>
            <person name="Chin C."/>
            <person name="Gnerre S."/>
            <person name="Grabherr M."/>
            <person name="Kleber M."/>
            <person name="Mauceli E."/>
            <person name="MacCallum I."/>
        </authorList>
    </citation>
    <scope>NUCLEOTIDE SEQUENCE [LARGE SCALE GENOMIC DNA]</scope>
    <source>
        <strain evidence="5 6">TSC#14021-0224.01</strain>
    </source>
</reference>
<dbReference type="InterPro" id="IPR012677">
    <property type="entry name" value="Nucleotide-bd_a/b_plait_sf"/>
</dbReference>
<proteinExistence type="predicted"/>
<dbReference type="GO" id="GO:0003723">
    <property type="term" value="F:RNA binding"/>
    <property type="evidence" value="ECO:0007669"/>
    <property type="project" value="UniProtKB-UniRule"/>
</dbReference>
<dbReference type="InterPro" id="IPR052600">
    <property type="entry name" value="Nuc_rcpt_coact/corep"/>
</dbReference>
<evidence type="ECO:0000256" key="2">
    <source>
        <dbReference type="PROSITE-ProRule" id="PRU00176"/>
    </source>
</evidence>
<name>B3P9C8_DROER</name>
<dbReference type="PROSITE" id="PS50102">
    <property type="entry name" value="RRM"/>
    <property type="match status" value="1"/>
</dbReference>
<accession>B3P9C8</accession>
<keyword evidence="6" id="KW-1185">Reference proteome</keyword>